<dbReference type="CDD" id="cd06325">
    <property type="entry name" value="PBP1_ABC_unchar_transporter"/>
    <property type="match status" value="1"/>
</dbReference>
<evidence type="ECO:0000313" key="2">
    <source>
        <dbReference type="EMBL" id="SNV41766.1"/>
    </source>
</evidence>
<sequence length="325" mass="35324">MMKKPVKLFMSIAASALLLAACSQQSASEKKASADAQHIGILQYVEFETLDVAREGFVDELEKAGYKDGDNVVIDYQNTQGDQSNLQTISEKLVKDNDLVLGIATPAAQALTTASSDVPVTFTAVTDPVSAKLVKSLKKPGGNATGTTDLAPTQERIDLLKKVMPDLKKVGIMYTTNERNSEVQVKEAQKLFKKEGIEVVTKGIASTNDVQDTARSLMNQTDVLYMPTDNLIDSSITLVTDLSREMKVPVYAANADLVEKGALFSYGPDFEELGRQTARQAIRILKGEKVSEVAVETPENLTVKVNDDMAKLLKIDMSAIEDSKE</sequence>
<dbReference type="PANTHER" id="PTHR35271:SF1">
    <property type="entry name" value="ABC TRANSPORTER, SUBSTRATE-BINDING LIPOPROTEIN"/>
    <property type="match status" value="1"/>
</dbReference>
<dbReference type="InterPro" id="IPR028082">
    <property type="entry name" value="Peripla_BP_I"/>
</dbReference>
<reference evidence="2 3" key="1">
    <citation type="submission" date="2017-06" db="EMBL/GenBank/DDBJ databases">
        <authorList>
            <consortium name="Pathogen Informatics"/>
        </authorList>
    </citation>
    <scope>NUCLEOTIDE SEQUENCE [LARGE SCALE GENOMIC DNA]</scope>
    <source>
        <strain evidence="2 3">NCTC11291</strain>
    </source>
</reference>
<evidence type="ECO:0000256" key="1">
    <source>
        <dbReference type="SAM" id="SignalP"/>
    </source>
</evidence>
<dbReference type="AlphaFoldDB" id="A0A239X5T7"/>
<dbReference type="Gene3D" id="3.40.50.2300">
    <property type="match status" value="2"/>
</dbReference>
<proteinExistence type="predicted"/>
<feature type="chain" id="PRO_5038568190" evidence="1">
    <location>
        <begin position="21"/>
        <end position="325"/>
    </location>
</feature>
<dbReference type="Proteomes" id="UP000215144">
    <property type="component" value="Chromosome 1"/>
</dbReference>
<organism evidence="2 3">
    <name type="scientific">Streptococcus acidominimus</name>
    <dbReference type="NCBI Taxonomy" id="1326"/>
    <lineage>
        <taxon>Bacteria</taxon>
        <taxon>Bacillati</taxon>
        <taxon>Bacillota</taxon>
        <taxon>Bacilli</taxon>
        <taxon>Lactobacillales</taxon>
        <taxon>Streptococcaceae</taxon>
        <taxon>Streptococcus</taxon>
    </lineage>
</organism>
<accession>A0A239X5T7</accession>
<dbReference type="PROSITE" id="PS51257">
    <property type="entry name" value="PROKAR_LIPOPROTEIN"/>
    <property type="match status" value="1"/>
</dbReference>
<gene>
    <name evidence="2" type="ORF">SAMEA4504048_01399</name>
</gene>
<protein>
    <submittedName>
        <fullName evidence="2">ABC transporter substrate-binding protein</fullName>
    </submittedName>
</protein>
<name>A0A239X5T7_STRAI</name>
<keyword evidence="1" id="KW-0732">Signal</keyword>
<dbReference type="EMBL" id="LT906454">
    <property type="protein sequence ID" value="SNV41766.1"/>
    <property type="molecule type" value="Genomic_DNA"/>
</dbReference>
<dbReference type="PANTHER" id="PTHR35271">
    <property type="entry name" value="ABC TRANSPORTER, SUBSTRATE-BINDING LIPOPROTEIN-RELATED"/>
    <property type="match status" value="1"/>
</dbReference>
<dbReference type="SUPFAM" id="SSF53822">
    <property type="entry name" value="Periplasmic binding protein-like I"/>
    <property type="match status" value="1"/>
</dbReference>
<dbReference type="Pfam" id="PF04392">
    <property type="entry name" value="ABC_sub_bind"/>
    <property type="match status" value="1"/>
</dbReference>
<feature type="signal peptide" evidence="1">
    <location>
        <begin position="1"/>
        <end position="20"/>
    </location>
</feature>
<dbReference type="KEGG" id="saco:SAME_01399"/>
<evidence type="ECO:0000313" key="3">
    <source>
        <dbReference type="Proteomes" id="UP000215144"/>
    </source>
</evidence>
<dbReference type="InterPro" id="IPR007487">
    <property type="entry name" value="ABC_transpt-TYRBP-like"/>
</dbReference>